<reference evidence="2 3" key="1">
    <citation type="submission" date="2015-01" db="EMBL/GenBank/DDBJ databases">
        <title>Rufibacter sp./DG31D/ whole genome sequencing.</title>
        <authorList>
            <person name="Kim M.K."/>
            <person name="Srinivasan S."/>
            <person name="Lee J.-J."/>
        </authorList>
    </citation>
    <scope>NUCLEOTIDE SEQUENCE [LARGE SCALE GENOMIC DNA]</scope>
    <source>
        <strain evidence="2 3">DG31D</strain>
    </source>
</reference>
<keyword evidence="3" id="KW-1185">Reference proteome</keyword>
<dbReference type="PATRIC" id="fig|1379910.4.peg.799"/>
<name>A0A0H4VHV6_9BACT</name>
<gene>
    <name evidence="2" type="ORF">TH63_03715</name>
</gene>
<evidence type="ECO:0000313" key="2">
    <source>
        <dbReference type="EMBL" id="AKQ44933.1"/>
    </source>
</evidence>
<dbReference type="RefSeq" id="WP_048919753.1">
    <property type="nucleotide sequence ID" value="NZ_CP010777.1"/>
</dbReference>
<sequence>MYSAQERTRHIWIIIVLIVLNIGLVRIFGGDAKNLMGEHVDSNSGQMIRAILITMLISIPIIGFIIGGLVALIPYKGLKYKNKYLRASLLIIITINLVIFASRLIGVFA</sequence>
<evidence type="ECO:0000256" key="1">
    <source>
        <dbReference type="SAM" id="Phobius"/>
    </source>
</evidence>
<feature type="transmembrane region" description="Helical" evidence="1">
    <location>
        <begin position="12"/>
        <end position="30"/>
    </location>
</feature>
<protein>
    <submittedName>
        <fullName evidence="2">Uncharacterized protein</fullName>
    </submittedName>
</protein>
<keyword evidence="1" id="KW-0812">Transmembrane</keyword>
<organism evidence="2 3">
    <name type="scientific">Rufibacter radiotolerans</name>
    <dbReference type="NCBI Taxonomy" id="1379910"/>
    <lineage>
        <taxon>Bacteria</taxon>
        <taxon>Pseudomonadati</taxon>
        <taxon>Bacteroidota</taxon>
        <taxon>Cytophagia</taxon>
        <taxon>Cytophagales</taxon>
        <taxon>Hymenobacteraceae</taxon>
        <taxon>Rufibacter</taxon>
    </lineage>
</organism>
<evidence type="ECO:0000313" key="3">
    <source>
        <dbReference type="Proteomes" id="UP000036458"/>
    </source>
</evidence>
<feature type="transmembrane region" description="Helical" evidence="1">
    <location>
        <begin position="87"/>
        <end position="108"/>
    </location>
</feature>
<dbReference type="KEGG" id="ruf:TH63_03715"/>
<feature type="transmembrane region" description="Helical" evidence="1">
    <location>
        <begin position="50"/>
        <end position="75"/>
    </location>
</feature>
<dbReference type="AlphaFoldDB" id="A0A0H4VHV6"/>
<proteinExistence type="predicted"/>
<dbReference type="Proteomes" id="UP000036458">
    <property type="component" value="Chromosome"/>
</dbReference>
<dbReference type="EMBL" id="CP010777">
    <property type="protein sequence ID" value="AKQ44933.1"/>
    <property type="molecule type" value="Genomic_DNA"/>
</dbReference>
<dbReference type="OrthoDB" id="179037at768503"/>
<keyword evidence="1" id="KW-1133">Transmembrane helix</keyword>
<keyword evidence="1" id="KW-0472">Membrane</keyword>
<accession>A0A0H4VHV6</accession>